<feature type="region of interest" description="Disordered" evidence="1">
    <location>
        <begin position="211"/>
        <end position="363"/>
    </location>
</feature>
<evidence type="ECO:0008006" key="4">
    <source>
        <dbReference type="Google" id="ProtNLM"/>
    </source>
</evidence>
<dbReference type="EMBL" id="CAVMBE010000005">
    <property type="protein sequence ID" value="CAK3834633.1"/>
    <property type="molecule type" value="Genomic_DNA"/>
</dbReference>
<feature type="compositionally biased region" description="Basic and acidic residues" evidence="1">
    <location>
        <begin position="318"/>
        <end position="333"/>
    </location>
</feature>
<dbReference type="AlphaFoldDB" id="A0AAI8YSX6"/>
<evidence type="ECO:0000313" key="2">
    <source>
        <dbReference type="EMBL" id="CAK3834633.1"/>
    </source>
</evidence>
<sequence>MALQPLMSVGDILMLSQTAWKIGRAFTHGKRSAPPEFAEVERKANGLSEALKLLAETLHSDVSVLSRADDETKAAVRTILQSAHHTLDDLDSFVDRCQVIKKKGTNGGFVVERSWSEAVVANFKTLQWTTDGGDIVDLRNMLQMHSDTIKLTMHALQSRSLARLEKTVVPMADTIASIHGRVNGDVGTKIDDLHRIIVCIANSTPSLVAKDRAMKASGSQRDSTSTTSTLNSYREDSGTRDRLRAPPPLRPPRPSAYNTPPRALGAPRGQPAHPGNRVPVSSRSKREDSAYYSSAQPSSYSEVKRMDRDWNFESGSPVDHRSSIGEHRDEEVRVGSPQDSAYAATEPESRRVSQARRESATLPSLMKATEYDLDALPAGSGDYEEVNVSPKNKKWWRSSTGVGQLPPPALPADDRQRPNPPATPASLLSSFQRTKSDPMDDRPASRPQTAKSLGKRPSQPHTPRYTDDPQFERHLFRNAAILCDVRGKLVEHAQTKPDEADPRYNVEMVPACREARVCVIRKRENTDHGGTRVVTSVWCLSDDGKIRLQQKLSEMQETVPYCSYFDPEKVSLQSTDDPIALRFHSEQWGAMLKEEIKTNWVNYYFESENDAVAFQSAIFGRTLIGSFRTTKTTVIHEGLSGVFAFEEQFANIEMLRLWEDDGVSTPGAAGGVLALMHISSSFGEGWARWWMNNSKQQVKVKEDGPRCAKVKGIDVNVVRPPKVSSNLRDNQLKVQVQPNMPVKRVHGVRIEFKTDDERSEFVSAAKKAQLRPFTLPEL</sequence>
<name>A0AAI8YSX6_9PEZI</name>
<feature type="compositionally biased region" description="Basic and acidic residues" evidence="1">
    <location>
        <begin position="302"/>
        <end position="311"/>
    </location>
</feature>
<feature type="compositionally biased region" description="Pro residues" evidence="1">
    <location>
        <begin position="245"/>
        <end position="254"/>
    </location>
</feature>
<feature type="compositionally biased region" description="Basic and acidic residues" evidence="1">
    <location>
        <begin position="434"/>
        <end position="444"/>
    </location>
</feature>
<proteinExistence type="predicted"/>
<dbReference type="Proteomes" id="UP001296104">
    <property type="component" value="Unassembled WGS sequence"/>
</dbReference>
<feature type="compositionally biased region" description="Basic and acidic residues" evidence="1">
    <location>
        <begin position="233"/>
        <end position="244"/>
    </location>
</feature>
<accession>A0AAI8YSX6</accession>
<evidence type="ECO:0000256" key="1">
    <source>
        <dbReference type="SAM" id="MobiDB-lite"/>
    </source>
</evidence>
<protein>
    <recommendedName>
        <fullName evidence="4">Fungal N-terminal domain-containing protein</fullName>
    </recommendedName>
</protein>
<keyword evidence="3" id="KW-1185">Reference proteome</keyword>
<reference evidence="2" key="1">
    <citation type="submission" date="2023-11" db="EMBL/GenBank/DDBJ databases">
        <authorList>
            <person name="Alioto T."/>
            <person name="Alioto T."/>
            <person name="Gomez Garrido J."/>
        </authorList>
    </citation>
    <scope>NUCLEOTIDE SEQUENCE</scope>
</reference>
<feature type="compositionally biased region" description="Polar residues" evidence="1">
    <location>
        <begin position="217"/>
        <end position="232"/>
    </location>
</feature>
<evidence type="ECO:0000313" key="3">
    <source>
        <dbReference type="Proteomes" id="UP001296104"/>
    </source>
</evidence>
<gene>
    <name evidence="2" type="ORF">LECACI_7A001397</name>
</gene>
<feature type="compositionally biased region" description="Low complexity" evidence="1">
    <location>
        <begin position="290"/>
        <end position="301"/>
    </location>
</feature>
<organism evidence="2 3">
    <name type="scientific">Lecanosticta acicola</name>
    <dbReference type="NCBI Taxonomy" id="111012"/>
    <lineage>
        <taxon>Eukaryota</taxon>
        <taxon>Fungi</taxon>
        <taxon>Dikarya</taxon>
        <taxon>Ascomycota</taxon>
        <taxon>Pezizomycotina</taxon>
        <taxon>Dothideomycetes</taxon>
        <taxon>Dothideomycetidae</taxon>
        <taxon>Mycosphaerellales</taxon>
        <taxon>Mycosphaerellaceae</taxon>
        <taxon>Lecanosticta</taxon>
    </lineage>
</organism>
<feature type="compositionally biased region" description="Basic and acidic residues" evidence="1">
    <location>
        <begin position="347"/>
        <end position="359"/>
    </location>
</feature>
<feature type="region of interest" description="Disordered" evidence="1">
    <location>
        <begin position="395"/>
        <end position="471"/>
    </location>
</feature>
<comment type="caution">
    <text evidence="2">The sequence shown here is derived from an EMBL/GenBank/DDBJ whole genome shotgun (WGS) entry which is preliminary data.</text>
</comment>